<accession>A0A241VAG7</accession>
<keyword evidence="4" id="KW-0812">Transmembrane</keyword>
<comment type="similarity">
    <text evidence="2">Belongs to the UPF0718 family.</text>
</comment>
<dbReference type="RefSeq" id="WP_067724394.1">
    <property type="nucleotide sequence ID" value="NZ_JABERL010000052.1"/>
</dbReference>
<protein>
    <submittedName>
        <fullName evidence="7">Permease</fullName>
    </submittedName>
</protein>
<dbReference type="EMBL" id="JABERL010000052">
    <property type="protein sequence ID" value="NNH78793.1"/>
    <property type="molecule type" value="Genomic_DNA"/>
</dbReference>
<dbReference type="GO" id="GO:0005886">
    <property type="term" value="C:plasma membrane"/>
    <property type="evidence" value="ECO:0007669"/>
    <property type="project" value="UniProtKB-SubCell"/>
</dbReference>
<evidence type="ECO:0000313" key="8">
    <source>
        <dbReference type="Proteomes" id="UP000569202"/>
    </source>
</evidence>
<evidence type="ECO:0000256" key="2">
    <source>
        <dbReference type="ARBA" id="ARBA00006386"/>
    </source>
</evidence>
<keyword evidence="5" id="KW-1133">Transmembrane helix</keyword>
<evidence type="ECO:0000256" key="1">
    <source>
        <dbReference type="ARBA" id="ARBA00004651"/>
    </source>
</evidence>
<proteinExistence type="inferred from homology"/>
<evidence type="ECO:0000256" key="3">
    <source>
        <dbReference type="ARBA" id="ARBA00022475"/>
    </source>
</evidence>
<organism evidence="7 8">
    <name type="scientific">Acinetobacter terrae</name>
    <dbReference type="NCBI Taxonomy" id="2731247"/>
    <lineage>
        <taxon>Bacteria</taxon>
        <taxon>Pseudomonadati</taxon>
        <taxon>Pseudomonadota</taxon>
        <taxon>Gammaproteobacteria</taxon>
        <taxon>Moraxellales</taxon>
        <taxon>Moraxellaceae</taxon>
        <taxon>Acinetobacter</taxon>
        <taxon>Acinetobacter Taxon 24</taxon>
    </lineage>
</organism>
<evidence type="ECO:0000256" key="4">
    <source>
        <dbReference type="ARBA" id="ARBA00022692"/>
    </source>
</evidence>
<comment type="subcellular location">
    <subcellularLocation>
        <location evidence="1">Cell membrane</location>
        <topology evidence="1">Multi-pass membrane protein</topology>
    </subcellularLocation>
</comment>
<dbReference type="Proteomes" id="UP000569202">
    <property type="component" value="Unassembled WGS sequence"/>
</dbReference>
<sequence>MDSITAVFAWLNNVLLKMTWLSDGVAWFVENILGLSIATQVGGSVHFFIYDVIKIFILLSVLIYSLSYIQSYFPPERTRQILGRMKGIKANIMGALLGTLTPFCSCSSIPIFIGFTRAGLPVGVTFSFLISSPLVDLASIILLASIFNWKIAMIYVILGLILAVIGGSLISFFKMERYVAEFVTKNSAVQGDEDFKMSAKERREFAWEQVVEIFRKVWIYVLIGVGIGAAIHNWIPEQWITALLGQDNWYSVLVATVVGIPMYADIFGTLPIAEALVAKGVGLGTVLAFMMAVTALSLPSLILLKQVVKTQLLSLFVVIVFVGILIIGYSLNLFGQFFI</sequence>
<keyword evidence="3" id="KW-1003">Cell membrane</keyword>
<dbReference type="AlphaFoldDB" id="A0A241VAG7"/>
<gene>
    <name evidence="7" type="ORF">HLH17_14300</name>
</gene>
<dbReference type="PANTHER" id="PTHR42775">
    <property type="entry name" value="PERMEASE RV2963-RELATED"/>
    <property type="match status" value="1"/>
</dbReference>
<dbReference type="PANTHER" id="PTHR42775:SF1">
    <property type="entry name" value="PERMEASE RV2963-RELATED"/>
    <property type="match status" value="1"/>
</dbReference>
<dbReference type="STRING" id="1977878.B9T23_14040"/>
<comment type="caution">
    <text evidence="7">The sequence shown here is derived from an EMBL/GenBank/DDBJ whole genome shotgun (WGS) entry which is preliminary data.</text>
</comment>
<dbReference type="InterPro" id="IPR053166">
    <property type="entry name" value="UPF0718_permease"/>
</dbReference>
<keyword evidence="6" id="KW-0472">Membrane</keyword>
<evidence type="ECO:0000313" key="7">
    <source>
        <dbReference type="EMBL" id="NNH78793.1"/>
    </source>
</evidence>
<evidence type="ECO:0000256" key="5">
    <source>
        <dbReference type="ARBA" id="ARBA00022989"/>
    </source>
</evidence>
<name>A0A241VAG7_9GAMM</name>
<reference evidence="7 8" key="1">
    <citation type="submission" date="2020-04" db="EMBL/GenBank/DDBJ databases">
        <title>Acinetobacter Taxon 24.</title>
        <authorList>
            <person name="Nemec A."/>
            <person name="Radolfova-Krizova L."/>
            <person name="Higgins P.G."/>
            <person name="Spanelova P."/>
        </authorList>
    </citation>
    <scope>NUCLEOTIDE SEQUENCE [LARGE SCALE GENOMIC DNA]</scope>
    <source>
        <strain evidence="7 8">ANC 5380</strain>
    </source>
</reference>
<dbReference type="Pfam" id="PF03773">
    <property type="entry name" value="ArsP_1"/>
    <property type="match status" value="1"/>
</dbReference>
<accession>A0A7Y2RH98</accession>
<evidence type="ECO:0000256" key="6">
    <source>
        <dbReference type="ARBA" id="ARBA00023136"/>
    </source>
</evidence>
<dbReference type="InterPro" id="IPR005524">
    <property type="entry name" value="DUF318"/>
</dbReference>